<dbReference type="PANTHER" id="PTHR43178:SF5">
    <property type="entry name" value="LIPOAMIDE ACYLTRANSFERASE COMPONENT OF BRANCHED-CHAIN ALPHA-KETO ACID DEHYDROGENASE COMPLEX, MITOCHONDRIAL"/>
    <property type="match status" value="1"/>
</dbReference>
<protein>
    <submittedName>
        <fullName evidence="6">Dihydrolipoyllysine-residue acetyltransferase component of pyruvate dehydrogenase complex</fullName>
        <ecNumber evidence="6">2.3.1.12</ecNumber>
    </submittedName>
</protein>
<dbReference type="InterPro" id="IPR001078">
    <property type="entry name" value="2-oxoacid_DH_actylTfrase"/>
</dbReference>
<dbReference type="InterPro" id="IPR050743">
    <property type="entry name" value="2-oxoacid_DH_E2_comp"/>
</dbReference>
<comment type="cofactor">
    <cofactor evidence="1">
        <name>(R)-lipoate</name>
        <dbReference type="ChEBI" id="CHEBI:83088"/>
    </cofactor>
</comment>
<dbReference type="EC" id="2.3.1.12" evidence="6"/>
<dbReference type="PANTHER" id="PTHR43178">
    <property type="entry name" value="DIHYDROLIPOAMIDE ACETYLTRANSFERASE COMPONENT OF PYRUVATE DEHYDROGENASE COMPLEX"/>
    <property type="match status" value="1"/>
</dbReference>
<dbReference type="SUPFAM" id="SSF52777">
    <property type="entry name" value="CoA-dependent acyltransferases"/>
    <property type="match status" value="1"/>
</dbReference>
<evidence type="ECO:0000256" key="4">
    <source>
        <dbReference type="SAM" id="MobiDB-lite"/>
    </source>
</evidence>
<organism evidence="6 7">
    <name type="scientific">Rhodococcus opacus</name>
    <name type="common">Nocardia opaca</name>
    <dbReference type="NCBI Taxonomy" id="37919"/>
    <lineage>
        <taxon>Bacteria</taxon>
        <taxon>Bacillati</taxon>
        <taxon>Actinomycetota</taxon>
        <taxon>Actinomycetes</taxon>
        <taxon>Mycobacteriales</taxon>
        <taxon>Nocardiaceae</taxon>
        <taxon>Rhodococcus</taxon>
    </lineage>
</organism>
<name>A0A1B1KH48_RHOOP</name>
<dbReference type="InterPro" id="IPR023213">
    <property type="entry name" value="CAT-like_dom_sf"/>
</dbReference>
<dbReference type="GO" id="GO:0031405">
    <property type="term" value="F:lipoic acid binding"/>
    <property type="evidence" value="ECO:0007669"/>
    <property type="project" value="TreeGrafter"/>
</dbReference>
<gene>
    <name evidence="6" type="primary">dlaT</name>
    <name evidence="6" type="ORF">R1CP_36680</name>
</gene>
<keyword evidence="2 6" id="KW-0808">Transferase</keyword>
<feature type="domain" description="2-oxoacid dehydrogenase acyltransferase catalytic" evidence="5">
    <location>
        <begin position="27"/>
        <end position="255"/>
    </location>
</feature>
<sequence>MRRTDRNAATYLGMSTMPHPQSPLRGTTCKMSPLRRIIAERMTQSLRVSAHLTTVVEVDMTELRKRRAIVNAPTRAGAKRVGYLPFVAQAAVGALIDNPVVNASIADDARTVTYHDFEHLAVAVDTPRGLIVPVIHDASGLSLTEMADAIASLAARARDNTLRPKELRGGTFTITNTGSRGALFDTPIINQPQVAILGFGAVVDRPVVIGDPGGEPRIVVAPMAYLSMSYDHRLVDGADAARYLTDLRNRIESPDTGATASRTDAVTVRIE</sequence>
<keyword evidence="3 6" id="KW-0012">Acyltransferase</keyword>
<proteinExistence type="predicted"/>
<accession>A0A1B1KH48</accession>
<evidence type="ECO:0000259" key="5">
    <source>
        <dbReference type="Pfam" id="PF00198"/>
    </source>
</evidence>
<feature type="region of interest" description="Disordered" evidence="4">
    <location>
        <begin position="1"/>
        <end position="26"/>
    </location>
</feature>
<dbReference type="RefSeq" id="WP_065493493.1">
    <property type="nucleotide sequence ID" value="NZ_CP009112.1"/>
</dbReference>
<evidence type="ECO:0000313" key="7">
    <source>
        <dbReference type="Proteomes" id="UP000186108"/>
    </source>
</evidence>
<evidence type="ECO:0000256" key="2">
    <source>
        <dbReference type="ARBA" id="ARBA00022679"/>
    </source>
</evidence>
<reference evidence="6 7" key="1">
    <citation type="submission" date="2014-07" db="EMBL/GenBank/DDBJ databases">
        <authorList>
            <person name="Zhang J.E."/>
            <person name="Yang H."/>
            <person name="Guo J."/>
            <person name="Deng Z."/>
            <person name="Luo H."/>
            <person name="Luo M."/>
            <person name="Zhao B."/>
        </authorList>
    </citation>
    <scope>NUCLEOTIDE SEQUENCE [LARGE SCALE GENOMIC DNA]</scope>
    <source>
        <strain evidence="6 7">1CP</strain>
        <plasmid evidence="7">Plasmid pr1cp1</plasmid>
    </source>
</reference>
<keyword evidence="6" id="KW-0614">Plasmid</keyword>
<evidence type="ECO:0000256" key="1">
    <source>
        <dbReference type="ARBA" id="ARBA00001938"/>
    </source>
</evidence>
<geneLocation type="plasmid" evidence="7">
    <name>pr1cp1</name>
</geneLocation>
<evidence type="ECO:0000313" key="6">
    <source>
        <dbReference type="EMBL" id="ANS31942.1"/>
    </source>
</evidence>
<evidence type="ECO:0000256" key="3">
    <source>
        <dbReference type="ARBA" id="ARBA00023315"/>
    </source>
</evidence>
<dbReference type="GO" id="GO:0005737">
    <property type="term" value="C:cytoplasm"/>
    <property type="evidence" value="ECO:0007669"/>
    <property type="project" value="TreeGrafter"/>
</dbReference>
<dbReference type="GO" id="GO:0004742">
    <property type="term" value="F:dihydrolipoyllysine-residue acetyltransferase activity"/>
    <property type="evidence" value="ECO:0007669"/>
    <property type="project" value="UniProtKB-EC"/>
</dbReference>
<dbReference type="Pfam" id="PF00198">
    <property type="entry name" value="2-oxoacid_dh"/>
    <property type="match status" value="1"/>
</dbReference>
<dbReference type="EMBL" id="CP009112">
    <property type="protein sequence ID" value="ANS31942.1"/>
    <property type="molecule type" value="Genomic_DNA"/>
</dbReference>
<dbReference type="PATRIC" id="fig|37919.13.peg.7730"/>
<dbReference type="Proteomes" id="UP000186108">
    <property type="component" value="Plasmid pR1CP1"/>
</dbReference>
<dbReference type="AlphaFoldDB" id="A0A1B1KH48"/>
<keyword evidence="6" id="KW-0670">Pyruvate</keyword>
<dbReference type="Gene3D" id="3.30.559.10">
    <property type="entry name" value="Chloramphenicol acetyltransferase-like domain"/>
    <property type="match status" value="1"/>
</dbReference>